<accession>A0AAN8N827</accession>
<comment type="caution">
    <text evidence="1">The sequence shown here is derived from an EMBL/GenBank/DDBJ whole genome shotgun (WGS) entry which is preliminary data.</text>
</comment>
<gene>
    <name evidence="1" type="ORF">J4Q44_G00073380</name>
</gene>
<name>A0AAN8N827_9TELE</name>
<dbReference type="AlphaFoldDB" id="A0AAN8N827"/>
<dbReference type="EMBL" id="JAGTTL010000005">
    <property type="protein sequence ID" value="KAK6322546.1"/>
    <property type="molecule type" value="Genomic_DNA"/>
</dbReference>
<evidence type="ECO:0008006" key="3">
    <source>
        <dbReference type="Google" id="ProtNLM"/>
    </source>
</evidence>
<dbReference type="Proteomes" id="UP001356427">
    <property type="component" value="Unassembled WGS sequence"/>
</dbReference>
<dbReference type="PANTHER" id="PTHR34153:SF2">
    <property type="entry name" value="SI:CH211-262H13.3-RELATED"/>
    <property type="match status" value="1"/>
</dbReference>
<protein>
    <recommendedName>
        <fullName evidence="3">DUF4806 domain-containing protein</fullName>
    </recommendedName>
</protein>
<proteinExistence type="predicted"/>
<keyword evidence="2" id="KW-1185">Reference proteome</keyword>
<organism evidence="1 2">
    <name type="scientific">Coregonus suidteri</name>
    <dbReference type="NCBI Taxonomy" id="861788"/>
    <lineage>
        <taxon>Eukaryota</taxon>
        <taxon>Metazoa</taxon>
        <taxon>Chordata</taxon>
        <taxon>Craniata</taxon>
        <taxon>Vertebrata</taxon>
        <taxon>Euteleostomi</taxon>
        <taxon>Actinopterygii</taxon>
        <taxon>Neopterygii</taxon>
        <taxon>Teleostei</taxon>
        <taxon>Protacanthopterygii</taxon>
        <taxon>Salmoniformes</taxon>
        <taxon>Salmonidae</taxon>
        <taxon>Coregoninae</taxon>
        <taxon>Coregonus</taxon>
    </lineage>
</organism>
<evidence type="ECO:0000313" key="2">
    <source>
        <dbReference type="Proteomes" id="UP001356427"/>
    </source>
</evidence>
<sequence length="122" mass="13742">MEHIDVELKASREFRQKMIDYLGLKGGCDVKESVWRIMAHIISHDLSKTMNWRGINGKVPFCQLQLKEIVNAAVRRNRLTSDATDKEVEKASKDGSICQGIEMVVARKEDPLGGVLMITTRG</sequence>
<dbReference type="PANTHER" id="PTHR34153">
    <property type="entry name" value="SI:CH211-262H13.3-RELATED-RELATED"/>
    <property type="match status" value="1"/>
</dbReference>
<evidence type="ECO:0000313" key="1">
    <source>
        <dbReference type="EMBL" id="KAK6322546.1"/>
    </source>
</evidence>
<reference evidence="1 2" key="1">
    <citation type="submission" date="2021-04" db="EMBL/GenBank/DDBJ databases">
        <authorList>
            <person name="De Guttry C."/>
            <person name="Zahm M."/>
            <person name="Klopp C."/>
            <person name="Cabau C."/>
            <person name="Louis A."/>
            <person name="Berthelot C."/>
            <person name="Parey E."/>
            <person name="Roest Crollius H."/>
            <person name="Montfort J."/>
            <person name="Robinson-Rechavi M."/>
            <person name="Bucao C."/>
            <person name="Bouchez O."/>
            <person name="Gislard M."/>
            <person name="Lluch J."/>
            <person name="Milhes M."/>
            <person name="Lampietro C."/>
            <person name="Lopez Roques C."/>
            <person name="Donnadieu C."/>
            <person name="Braasch I."/>
            <person name="Desvignes T."/>
            <person name="Postlethwait J."/>
            <person name="Bobe J."/>
            <person name="Wedekind C."/>
            <person name="Guiguen Y."/>
        </authorList>
    </citation>
    <scope>NUCLEOTIDE SEQUENCE [LARGE SCALE GENOMIC DNA]</scope>
    <source>
        <strain evidence="1">Cs_M1</strain>
        <tissue evidence="1">Blood</tissue>
    </source>
</reference>